<sequence>MQDIAFPDLTEEQKLNPKIRSKVINEFSPLIKYIASRIAIRLPPHIDLNDLINAGVIGLIDAIEKFDASKQIKFKTYAEFRIRGAILDELRSMDWVPRSVRQKARKVEDTYAKLEYALGRPASDEEVAQEMNIDLESFHRLISETASVSLLSLDDLGEDDSDASRRNLLEYILQDEKDWPSHRLRYAELRETVAKAIMSLPEKERMVISLYYYDELTMKEIGHVLKFTESRVSQIHTKAILRLRSKMQKLFKEIRS</sequence>
<organism evidence="6">
    <name type="scientific">anaerobic digester metagenome</name>
    <dbReference type="NCBI Taxonomy" id="1263854"/>
    <lineage>
        <taxon>unclassified sequences</taxon>
        <taxon>metagenomes</taxon>
        <taxon>ecological metagenomes</taxon>
    </lineage>
</organism>
<feature type="domain" description="RNA polymerase sigma-70" evidence="5">
    <location>
        <begin position="217"/>
        <end position="243"/>
    </location>
</feature>
<dbReference type="InterPro" id="IPR014284">
    <property type="entry name" value="RNA_pol_sigma-70_dom"/>
</dbReference>
<accession>A0A485M327</accession>
<dbReference type="InterPro" id="IPR000943">
    <property type="entry name" value="RNA_pol_sigma70"/>
</dbReference>
<proteinExistence type="predicted"/>
<dbReference type="InterPro" id="IPR013325">
    <property type="entry name" value="RNA_pol_sigma_r2"/>
</dbReference>
<evidence type="ECO:0000313" key="6">
    <source>
        <dbReference type="EMBL" id="VFU13358.1"/>
    </source>
</evidence>
<keyword evidence="2" id="KW-0731">Sigma factor</keyword>
<dbReference type="GO" id="GO:0016987">
    <property type="term" value="F:sigma factor activity"/>
    <property type="evidence" value="ECO:0007669"/>
    <property type="project" value="UniProtKB-KW"/>
</dbReference>
<evidence type="ECO:0000256" key="2">
    <source>
        <dbReference type="ARBA" id="ARBA00023082"/>
    </source>
</evidence>
<evidence type="ECO:0000256" key="1">
    <source>
        <dbReference type="ARBA" id="ARBA00023015"/>
    </source>
</evidence>
<dbReference type="Gene3D" id="1.10.1740.10">
    <property type="match status" value="1"/>
</dbReference>
<evidence type="ECO:0000259" key="5">
    <source>
        <dbReference type="PROSITE" id="PS00716"/>
    </source>
</evidence>
<dbReference type="NCBIfam" id="TIGR02479">
    <property type="entry name" value="FliA_WhiG"/>
    <property type="match status" value="1"/>
</dbReference>
<dbReference type="PRINTS" id="PR00046">
    <property type="entry name" value="SIGMA70FCT"/>
</dbReference>
<dbReference type="PIRSF" id="PIRSF000770">
    <property type="entry name" value="RNA_pol_sigma-SigE/K"/>
    <property type="match status" value="1"/>
</dbReference>
<dbReference type="NCBIfam" id="NF005413">
    <property type="entry name" value="PRK06986.1"/>
    <property type="match status" value="1"/>
</dbReference>
<dbReference type="PANTHER" id="PTHR30385:SF7">
    <property type="entry name" value="RNA POLYMERASE SIGMA FACTOR FLIA"/>
    <property type="match status" value="1"/>
</dbReference>
<dbReference type="GO" id="GO:0006352">
    <property type="term" value="P:DNA-templated transcription initiation"/>
    <property type="evidence" value="ECO:0007669"/>
    <property type="project" value="InterPro"/>
</dbReference>
<name>A0A485M327_9ZZZZ</name>
<dbReference type="AlphaFoldDB" id="A0A485M327"/>
<dbReference type="Gene3D" id="1.20.140.160">
    <property type="match status" value="1"/>
</dbReference>
<evidence type="ECO:0000256" key="4">
    <source>
        <dbReference type="ARBA" id="ARBA00023163"/>
    </source>
</evidence>
<dbReference type="SUPFAM" id="SSF88946">
    <property type="entry name" value="Sigma2 domain of RNA polymerase sigma factors"/>
    <property type="match status" value="1"/>
</dbReference>
<dbReference type="GO" id="GO:0003899">
    <property type="term" value="F:DNA-directed RNA polymerase activity"/>
    <property type="evidence" value="ECO:0007669"/>
    <property type="project" value="InterPro"/>
</dbReference>
<protein>
    <submittedName>
        <fullName evidence="6">RNA polymerase sigma factor WhiG</fullName>
    </submittedName>
</protein>
<keyword evidence="3" id="KW-0238">DNA-binding</keyword>
<keyword evidence="1" id="KW-0805">Transcription regulation</keyword>
<dbReference type="Pfam" id="PF04542">
    <property type="entry name" value="Sigma70_r2"/>
    <property type="match status" value="1"/>
</dbReference>
<dbReference type="InterPro" id="IPR012845">
    <property type="entry name" value="RNA_pol_sigma_FliA_WhiG"/>
</dbReference>
<dbReference type="EMBL" id="CAADRM010000079">
    <property type="protein sequence ID" value="VFU13358.1"/>
    <property type="molecule type" value="Genomic_DNA"/>
</dbReference>
<gene>
    <name evidence="6" type="primary">whiG</name>
    <name evidence="6" type="ORF">SCFA_180046</name>
</gene>
<dbReference type="GO" id="GO:0003677">
    <property type="term" value="F:DNA binding"/>
    <property type="evidence" value="ECO:0007669"/>
    <property type="project" value="UniProtKB-KW"/>
</dbReference>
<dbReference type="InterPro" id="IPR007630">
    <property type="entry name" value="RNA_pol_sigma70_r4"/>
</dbReference>
<dbReference type="Pfam" id="PF04539">
    <property type="entry name" value="Sigma70_r3"/>
    <property type="match status" value="1"/>
</dbReference>
<dbReference type="InterPro" id="IPR013324">
    <property type="entry name" value="RNA_pol_sigma_r3/r4-like"/>
</dbReference>
<dbReference type="PANTHER" id="PTHR30385">
    <property type="entry name" value="SIGMA FACTOR F FLAGELLAR"/>
    <property type="match status" value="1"/>
</dbReference>
<dbReference type="Pfam" id="PF04545">
    <property type="entry name" value="Sigma70_r4"/>
    <property type="match status" value="1"/>
</dbReference>
<dbReference type="NCBIfam" id="TIGR02937">
    <property type="entry name" value="sigma70-ECF"/>
    <property type="match status" value="1"/>
</dbReference>
<dbReference type="InterPro" id="IPR007627">
    <property type="entry name" value="RNA_pol_sigma70_r2"/>
</dbReference>
<dbReference type="SUPFAM" id="SSF88659">
    <property type="entry name" value="Sigma3 and sigma4 domains of RNA polymerase sigma factors"/>
    <property type="match status" value="2"/>
</dbReference>
<dbReference type="InterPro" id="IPR007624">
    <property type="entry name" value="RNA_pol_sigma70_r3"/>
</dbReference>
<dbReference type="CDD" id="cd06171">
    <property type="entry name" value="Sigma70_r4"/>
    <property type="match status" value="1"/>
</dbReference>
<keyword evidence="4" id="KW-0804">Transcription</keyword>
<evidence type="ECO:0000256" key="3">
    <source>
        <dbReference type="ARBA" id="ARBA00023125"/>
    </source>
</evidence>
<dbReference type="PROSITE" id="PS00716">
    <property type="entry name" value="SIGMA70_2"/>
    <property type="match status" value="1"/>
</dbReference>
<reference evidence="6" key="1">
    <citation type="submission" date="2019-03" db="EMBL/GenBank/DDBJ databases">
        <authorList>
            <person name="Hao L."/>
        </authorList>
    </citation>
    <scope>NUCLEOTIDE SEQUENCE</scope>
</reference>